<dbReference type="Proteomes" id="UP001607303">
    <property type="component" value="Unassembled WGS sequence"/>
</dbReference>
<gene>
    <name evidence="1" type="ORF">V1477_021210</name>
</gene>
<evidence type="ECO:0000313" key="2">
    <source>
        <dbReference type="Proteomes" id="UP001607303"/>
    </source>
</evidence>
<name>A0ABD2AGH4_VESMC</name>
<proteinExistence type="predicted"/>
<evidence type="ECO:0000313" key="1">
    <source>
        <dbReference type="EMBL" id="KAL2719716.1"/>
    </source>
</evidence>
<comment type="caution">
    <text evidence="1">The sequence shown here is derived from an EMBL/GenBank/DDBJ whole genome shotgun (WGS) entry which is preliminary data.</text>
</comment>
<keyword evidence="2" id="KW-1185">Reference proteome</keyword>
<protein>
    <submittedName>
        <fullName evidence="1">Uncharacterized protein</fullName>
    </submittedName>
</protein>
<sequence>MHVSLKFSVEMARQSRSKNRPITKIYEGERKKCFHDSLSPSLMRLRRGIRRTYKATVNGKVSKYAQVS</sequence>
<accession>A0ABD2AGH4</accession>
<organism evidence="1 2">
    <name type="scientific">Vespula maculifrons</name>
    <name type="common">Eastern yellow jacket</name>
    <name type="synonym">Wasp</name>
    <dbReference type="NCBI Taxonomy" id="7453"/>
    <lineage>
        <taxon>Eukaryota</taxon>
        <taxon>Metazoa</taxon>
        <taxon>Ecdysozoa</taxon>
        <taxon>Arthropoda</taxon>
        <taxon>Hexapoda</taxon>
        <taxon>Insecta</taxon>
        <taxon>Pterygota</taxon>
        <taxon>Neoptera</taxon>
        <taxon>Endopterygota</taxon>
        <taxon>Hymenoptera</taxon>
        <taxon>Apocrita</taxon>
        <taxon>Aculeata</taxon>
        <taxon>Vespoidea</taxon>
        <taxon>Vespidae</taxon>
        <taxon>Vespinae</taxon>
        <taxon>Vespula</taxon>
    </lineage>
</organism>
<dbReference type="EMBL" id="JAYRBN010000119">
    <property type="protein sequence ID" value="KAL2719716.1"/>
    <property type="molecule type" value="Genomic_DNA"/>
</dbReference>
<reference evidence="1 2" key="1">
    <citation type="journal article" date="2024" name="Ann. Entomol. Soc. Am.">
        <title>Genomic analyses of the southern and eastern yellowjacket wasps (Hymenoptera: Vespidae) reveal evolutionary signatures of social life.</title>
        <authorList>
            <person name="Catto M.A."/>
            <person name="Caine P.B."/>
            <person name="Orr S.E."/>
            <person name="Hunt B.G."/>
            <person name="Goodisman M.A.D."/>
        </authorList>
    </citation>
    <scope>NUCLEOTIDE SEQUENCE [LARGE SCALE GENOMIC DNA]</scope>
    <source>
        <strain evidence="1">232</strain>
        <tissue evidence="1">Head and thorax</tissue>
    </source>
</reference>
<dbReference type="AlphaFoldDB" id="A0ABD2AGH4"/>